<evidence type="ECO:0000313" key="1">
    <source>
        <dbReference type="EMBL" id="CDU17957.1"/>
    </source>
</evidence>
<dbReference type="VEuPathDB" id="PlasmoDB:PY07227"/>
<dbReference type="VEuPathDB" id="PlasmoDB:PY17X_0918300"/>
<dbReference type="EMBL" id="LM993663">
    <property type="protein sequence ID" value="VTZ78374.1"/>
    <property type="molecule type" value="Genomic_DNA"/>
</dbReference>
<evidence type="ECO:0000313" key="4">
    <source>
        <dbReference type="Proteomes" id="UP000072904"/>
    </source>
</evidence>
<organism evidence="1 4">
    <name type="scientific">Plasmodium yoelii</name>
    <dbReference type="NCBI Taxonomy" id="5861"/>
    <lineage>
        <taxon>Eukaryota</taxon>
        <taxon>Sar</taxon>
        <taxon>Alveolata</taxon>
        <taxon>Apicomplexa</taxon>
        <taxon>Aconoidasida</taxon>
        <taxon>Haemosporida</taxon>
        <taxon>Plasmodiidae</taxon>
        <taxon>Plasmodium</taxon>
        <taxon>Plasmodium (Vinckeia)</taxon>
    </lineage>
</organism>
<dbReference type="GeneID" id="3800255"/>
<reference evidence="3 4" key="1">
    <citation type="journal article" date="2014" name="BMC Biol.">
        <title>A comprehensive evaluation of rodent malaria parasite genomes and gene expression.</title>
        <authorList>
            <person name="Otto T.D."/>
            <person name="Bohme U."/>
            <person name="Jackson A.P."/>
            <person name="Hunt M."/>
            <person name="Franke-Fayard B."/>
            <person name="Hoeijmakers W.A."/>
            <person name="Religa A.A."/>
            <person name="Robertson L."/>
            <person name="Sanders M."/>
            <person name="Ogun S.A."/>
            <person name="Cunningham D."/>
            <person name="Erhart A."/>
            <person name="Billker O."/>
            <person name="Khan S.M."/>
            <person name="Stunnenberg H.G."/>
            <person name="Langhorne J."/>
            <person name="Holder A.A."/>
            <person name="Waters A.P."/>
            <person name="Newbold C.I."/>
            <person name="Pain A."/>
            <person name="Berriman M."/>
            <person name="Janse C.J."/>
        </authorList>
    </citation>
    <scope>NUCLEOTIDE SEQUENCE [LARGE SCALE GENOMIC DNA]</scope>
    <source>
        <strain evidence="2 3">17X</strain>
        <strain evidence="1 4">YM</strain>
    </source>
</reference>
<evidence type="ECO:0000313" key="2">
    <source>
        <dbReference type="EMBL" id="VTZ78374.1"/>
    </source>
</evidence>
<dbReference type="Proteomes" id="UP000072874">
    <property type="component" value="Chromosome 9"/>
</dbReference>
<dbReference type="RefSeq" id="XP_728046.2">
    <property type="nucleotide sequence ID" value="XM_722953.2"/>
</dbReference>
<reference evidence="2" key="3">
    <citation type="submission" date="2014-05" db="EMBL/GenBank/DDBJ databases">
        <authorList>
            <person name="Aslett M.A."/>
            <person name="De Silva N."/>
        </authorList>
    </citation>
    <scope>NUCLEOTIDE SEQUENCE</scope>
    <source>
        <strain evidence="2">17X</strain>
    </source>
</reference>
<dbReference type="Proteomes" id="UP000072904">
    <property type="component" value="Chromosome 9"/>
</dbReference>
<dbReference type="AlphaFoldDB" id="A0A078K7T0"/>
<accession>A0A078K7T0</accession>
<name>A0A078K7T0_PLAYE</name>
<sequence length="264" mass="30483">MDGSYNIGNTLNSSRLIEDPQYNINANNFGYNSMNANYLMNGTGLANGYNNNSEYVMDGEKYKADIMDQYKLEQSLNRYNNTIPIHSVMQTHPTDHMNMQGMKTHLDTTGLESYRNLMNYNNTQHSIQANQMPYDMEGYNNNSINNNNGEAMYMNPNTSDMFPTDYINNLPGPDTETMLYSNSFNFPNTDYNTSMHNNNNYYGNSQYPMPIFENMNNPKMYMQHMDQNQAIDSAMPKMGHACSIRKMPVVNKRRSKQKKLFPCC</sequence>
<reference evidence="2" key="4">
    <citation type="submission" date="2019-05" db="EMBL/GenBank/DDBJ databases">
        <authorList>
            <consortium name="Pathogen Informatics"/>
        </authorList>
    </citation>
    <scope>NUCLEOTIDE SEQUENCE</scope>
    <source>
        <strain evidence="2">17X</strain>
    </source>
</reference>
<dbReference type="EMBL" id="LK934637">
    <property type="protein sequence ID" value="CDU17957.1"/>
    <property type="molecule type" value="Genomic_DNA"/>
</dbReference>
<dbReference type="KEGG" id="pyo:PY17X_0918300"/>
<protein>
    <submittedName>
        <fullName evidence="1">Uncharacterized protein</fullName>
    </submittedName>
</protein>
<evidence type="ECO:0000313" key="3">
    <source>
        <dbReference type="Proteomes" id="UP000072874"/>
    </source>
</evidence>
<dbReference type="OMA" id="YRNLMNY"/>
<proteinExistence type="predicted"/>
<gene>
    <name evidence="2" type="ORF">PY17X_0918300</name>
    <name evidence="1" type="ORF">PYYM_0917800</name>
</gene>
<dbReference type="VEuPathDB" id="PlasmoDB:Py17XNL_000900205"/>
<dbReference type="VEuPathDB" id="PlasmoDB:PYYM_0917800"/>
<dbReference type="OrthoDB" id="375087at2759"/>
<reference evidence="1" key="2">
    <citation type="submission" date="2014-05" db="EMBL/GenBank/DDBJ databases">
        <authorList>
            <person name="Aslett A.Martin."/>
            <person name="De Silva Nishadi"/>
        </authorList>
    </citation>
    <scope>NUCLEOTIDE SEQUENCE</scope>
    <source>
        <strain evidence="1">YM</strain>
    </source>
</reference>